<keyword evidence="1" id="KW-0732">Signal</keyword>
<dbReference type="AlphaFoldDB" id="A0A2P4Y442"/>
<dbReference type="EMBL" id="NCKW01005637">
    <property type="protein sequence ID" value="POM72585.1"/>
    <property type="molecule type" value="Genomic_DNA"/>
</dbReference>
<reference evidence="2 3" key="1">
    <citation type="journal article" date="2017" name="Genome Biol. Evol.">
        <title>Phytophthora megakarya and P. palmivora, closely related causal agents of cacao black pod rot, underwent increases in genome sizes and gene numbers by different mechanisms.</title>
        <authorList>
            <person name="Ali S.S."/>
            <person name="Shao J."/>
            <person name="Lary D.J."/>
            <person name="Kronmiller B."/>
            <person name="Shen D."/>
            <person name="Strem M.D."/>
            <person name="Amoako-Attah I."/>
            <person name="Akrofi A.Y."/>
            <person name="Begoude B.A."/>
            <person name="Ten Hoopen G.M."/>
            <person name="Coulibaly K."/>
            <person name="Kebe B.I."/>
            <person name="Melnick R.L."/>
            <person name="Guiltinan M.J."/>
            <person name="Tyler B.M."/>
            <person name="Meinhardt L.W."/>
            <person name="Bailey B.A."/>
        </authorList>
    </citation>
    <scope>NUCLEOTIDE SEQUENCE [LARGE SCALE GENOMIC DNA]</scope>
    <source>
        <strain evidence="3">sbr112.9</strain>
    </source>
</reference>
<gene>
    <name evidence="2" type="ORF">PHPALM_10671</name>
</gene>
<dbReference type="Proteomes" id="UP000237271">
    <property type="component" value="Unassembled WGS sequence"/>
</dbReference>
<accession>A0A2P4Y442</accession>
<comment type="caution">
    <text evidence="2">The sequence shown here is derived from an EMBL/GenBank/DDBJ whole genome shotgun (WGS) entry which is preliminary data.</text>
</comment>
<proteinExistence type="predicted"/>
<keyword evidence="3" id="KW-1185">Reference proteome</keyword>
<evidence type="ECO:0008006" key="4">
    <source>
        <dbReference type="Google" id="ProtNLM"/>
    </source>
</evidence>
<dbReference type="OrthoDB" id="166971at2759"/>
<sequence>MKLSNTAIAIVLVYLVSFVTADHQPSTMTTDSDDQAADSSDQAMTMTSRLRGPSTVGVSNILNAKNNNLLVTRSNIVLSTSDRVKLAHTIKEMMSNSPEAGLANTMSTEDLFGLLTRVATTPGVLSNAAGIISAVRSGNTGAIAGHVVNLLGAALPAVVPTPAPVPVTPVLPPTIPAIAPISTPATPTIPIAPIVVKSPVSAPITPAVVAVPSTST</sequence>
<feature type="signal peptide" evidence="1">
    <location>
        <begin position="1"/>
        <end position="21"/>
    </location>
</feature>
<name>A0A2P4Y442_9STRA</name>
<organism evidence="2 3">
    <name type="scientific">Phytophthora palmivora</name>
    <dbReference type="NCBI Taxonomy" id="4796"/>
    <lineage>
        <taxon>Eukaryota</taxon>
        <taxon>Sar</taxon>
        <taxon>Stramenopiles</taxon>
        <taxon>Oomycota</taxon>
        <taxon>Peronosporomycetes</taxon>
        <taxon>Peronosporales</taxon>
        <taxon>Peronosporaceae</taxon>
        <taxon>Phytophthora</taxon>
    </lineage>
</organism>
<evidence type="ECO:0000256" key="1">
    <source>
        <dbReference type="SAM" id="SignalP"/>
    </source>
</evidence>
<evidence type="ECO:0000313" key="2">
    <source>
        <dbReference type="EMBL" id="POM72585.1"/>
    </source>
</evidence>
<evidence type="ECO:0000313" key="3">
    <source>
        <dbReference type="Proteomes" id="UP000237271"/>
    </source>
</evidence>
<protein>
    <recommendedName>
        <fullName evidence="4">RxLR effector</fullName>
    </recommendedName>
</protein>
<feature type="chain" id="PRO_5015128775" description="RxLR effector" evidence="1">
    <location>
        <begin position="22"/>
        <end position="216"/>
    </location>
</feature>